<dbReference type="EMBL" id="JAUQSX010000026">
    <property type="protein sequence ID" value="MDO7849952.1"/>
    <property type="molecule type" value="Genomic_DNA"/>
</dbReference>
<keyword evidence="2" id="KW-1185">Reference proteome</keyword>
<gene>
    <name evidence="1" type="ORF">Q5H92_26570</name>
</gene>
<dbReference type="NCBIfam" id="TIGR04183">
    <property type="entry name" value="Por_Secre_tail"/>
    <property type="match status" value="1"/>
</dbReference>
<organism evidence="1 2">
    <name type="scientific">Hymenobacter mellowenesis</name>
    <dbReference type="NCBI Taxonomy" id="3063995"/>
    <lineage>
        <taxon>Bacteria</taxon>
        <taxon>Pseudomonadati</taxon>
        <taxon>Bacteroidota</taxon>
        <taxon>Cytophagia</taxon>
        <taxon>Cytophagales</taxon>
        <taxon>Hymenobacteraceae</taxon>
        <taxon>Hymenobacter</taxon>
    </lineage>
</organism>
<evidence type="ECO:0000313" key="2">
    <source>
        <dbReference type="Proteomes" id="UP001167796"/>
    </source>
</evidence>
<dbReference type="Proteomes" id="UP001167796">
    <property type="component" value="Unassembled WGS sequence"/>
</dbReference>
<dbReference type="RefSeq" id="WP_305014611.1">
    <property type="nucleotide sequence ID" value="NZ_JAUQSX010000026.1"/>
</dbReference>
<name>A0ABT9ALN3_9BACT</name>
<reference evidence="1" key="1">
    <citation type="submission" date="2023-07" db="EMBL/GenBank/DDBJ databases">
        <authorList>
            <person name="Kim M.K."/>
        </authorList>
    </citation>
    <scope>NUCLEOTIDE SEQUENCE</scope>
    <source>
        <strain evidence="1">M29</strain>
    </source>
</reference>
<evidence type="ECO:0000313" key="1">
    <source>
        <dbReference type="EMBL" id="MDO7849952.1"/>
    </source>
</evidence>
<dbReference type="InterPro" id="IPR026444">
    <property type="entry name" value="Secre_tail"/>
</dbReference>
<comment type="caution">
    <text evidence="1">The sequence shown here is derived from an EMBL/GenBank/DDBJ whole genome shotgun (WGS) entry which is preliminary data.</text>
</comment>
<protein>
    <submittedName>
        <fullName evidence="1">T9SS type A sorting domain-containing protein</fullName>
    </submittedName>
</protein>
<sequence>MAGPGAVAALPTLYPNPVPHGATVRLDGAAPAGPLPLFDAQGRLVRVYPAGATVFETAGLAAGLYLLQTGAAAQRLVVE</sequence>
<accession>A0ABT9ALN3</accession>
<proteinExistence type="predicted"/>